<dbReference type="Proteomes" id="UP000179467">
    <property type="component" value="Unassembled WGS sequence"/>
</dbReference>
<sequence length="249" mass="27129">MNGGKLTGSDNDTERLPLLLVPGTLCDERVFTPVLALLPERSVSIAPLTDVSDVHEAARRILADAPPRFALLGFSLGGIVSLEIAATEPGRVAGLALIGSNARPVAPEFHAERRREAISGSENLDHYIRKIMWPRYVSEGRRQDAALQHLIAAMARDGGRQLLLNQTEIGLSRIDSRDRIARMTMPSLVLGGCEDALCTPEMQREMAHRLPDAQLALLPDAGHFVTLEQPEAVAAHISSWLERVDRVSA</sequence>
<dbReference type="PANTHER" id="PTHR43798">
    <property type="entry name" value="MONOACYLGLYCEROL LIPASE"/>
    <property type="match status" value="1"/>
</dbReference>
<organism evidence="2 3">
    <name type="scientific">Edaphosphingomonas haloaromaticamans</name>
    <dbReference type="NCBI Taxonomy" id="653954"/>
    <lineage>
        <taxon>Bacteria</taxon>
        <taxon>Pseudomonadati</taxon>
        <taxon>Pseudomonadota</taxon>
        <taxon>Alphaproteobacteria</taxon>
        <taxon>Sphingomonadales</taxon>
        <taxon>Rhizorhabdaceae</taxon>
        <taxon>Edaphosphingomonas</taxon>
    </lineage>
</organism>
<comment type="caution">
    <text evidence="2">The sequence shown here is derived from an EMBL/GenBank/DDBJ whole genome shotgun (WGS) entry which is preliminary data.</text>
</comment>
<dbReference type="AlphaFoldDB" id="A0A1S1HGN0"/>
<dbReference type="EMBL" id="MIPT01000001">
    <property type="protein sequence ID" value="OHT20616.1"/>
    <property type="molecule type" value="Genomic_DNA"/>
</dbReference>
<dbReference type="InterPro" id="IPR029058">
    <property type="entry name" value="AB_hydrolase_fold"/>
</dbReference>
<reference evidence="2 3" key="1">
    <citation type="submission" date="2016-09" db="EMBL/GenBank/DDBJ databases">
        <title>Metabolic pathway, cell adaptation mechanisms and a novel monoxygenase revealed through proteogenomic-transcription analysis of a Sphingomonas haloaromaticamans strain degrading the fungicide ortho-phenylphenol.</title>
        <authorList>
            <person name="Perruchon C."/>
            <person name="Papadopoulou E.S."/>
            <person name="Rousidou C."/>
            <person name="Vasileiadis S."/>
            <person name="Tanou G."/>
            <person name="Amoutzias G."/>
            <person name="Molassiotis A."/>
            <person name="Karpouzas D.G."/>
        </authorList>
    </citation>
    <scope>NUCLEOTIDE SEQUENCE [LARGE SCALE GENOMIC DNA]</scope>
    <source>
        <strain evidence="2 3">P3</strain>
    </source>
</reference>
<dbReference type="GO" id="GO:0090499">
    <property type="term" value="F:pimelyl-[acyl-carrier protein] methyl ester esterase activity"/>
    <property type="evidence" value="ECO:0007669"/>
    <property type="project" value="UniProtKB-EC"/>
</dbReference>
<dbReference type="InterPro" id="IPR000073">
    <property type="entry name" value="AB_hydrolase_1"/>
</dbReference>
<dbReference type="InterPro" id="IPR050266">
    <property type="entry name" value="AB_hydrolase_sf"/>
</dbReference>
<dbReference type="EC" id="3.1.1.85" evidence="2"/>
<dbReference type="Pfam" id="PF12697">
    <property type="entry name" value="Abhydrolase_6"/>
    <property type="match status" value="1"/>
</dbReference>
<evidence type="ECO:0000313" key="3">
    <source>
        <dbReference type="Proteomes" id="UP000179467"/>
    </source>
</evidence>
<protein>
    <submittedName>
        <fullName evidence="2">Pimeloyl-[acyl-carrier protein] methyl ester esterase</fullName>
        <ecNumber evidence="2">3.1.1.85</ecNumber>
    </submittedName>
</protein>
<feature type="domain" description="AB hydrolase-1" evidence="1">
    <location>
        <begin position="45"/>
        <end position="235"/>
    </location>
</feature>
<name>A0A1S1HGN0_9SPHN</name>
<evidence type="ECO:0000259" key="1">
    <source>
        <dbReference type="Pfam" id="PF12697"/>
    </source>
</evidence>
<keyword evidence="3" id="KW-1185">Reference proteome</keyword>
<accession>A0A1S1HGN0</accession>
<gene>
    <name evidence="2" type="primary">bioH</name>
    <name evidence="2" type="ORF">BHE75_02615</name>
</gene>
<dbReference type="SUPFAM" id="SSF53474">
    <property type="entry name" value="alpha/beta-Hydrolases"/>
    <property type="match status" value="1"/>
</dbReference>
<evidence type="ECO:0000313" key="2">
    <source>
        <dbReference type="EMBL" id="OHT20616.1"/>
    </source>
</evidence>
<keyword evidence="2" id="KW-0378">Hydrolase</keyword>
<proteinExistence type="predicted"/>
<dbReference type="Gene3D" id="3.40.50.1820">
    <property type="entry name" value="alpha/beta hydrolase"/>
    <property type="match status" value="1"/>
</dbReference>